<dbReference type="InterPro" id="IPR000857">
    <property type="entry name" value="MyTH4_dom"/>
</dbReference>
<dbReference type="Gene3D" id="2.30.29.30">
    <property type="entry name" value="Pleckstrin-homology domain (PH domain)/Phosphotyrosine-binding domain (PTB)"/>
    <property type="match status" value="2"/>
</dbReference>
<dbReference type="Pfam" id="PF00373">
    <property type="entry name" value="FERM_M"/>
    <property type="match status" value="2"/>
</dbReference>
<feature type="binding site" evidence="10">
    <location>
        <begin position="108"/>
        <end position="115"/>
    </location>
    <ligand>
        <name>ATP</name>
        <dbReference type="ChEBI" id="CHEBI:30616"/>
    </ligand>
</feature>
<dbReference type="InterPro" id="IPR001609">
    <property type="entry name" value="Myosin_head_motor_dom-like"/>
</dbReference>
<dbReference type="InterPro" id="IPR000299">
    <property type="entry name" value="FERM_domain"/>
</dbReference>
<dbReference type="Gene3D" id="1.20.80.10">
    <property type="match status" value="2"/>
</dbReference>
<dbReference type="InterPro" id="IPR029071">
    <property type="entry name" value="Ubiquitin-like_domsf"/>
</dbReference>
<keyword evidence="3" id="KW-0343">GTPase activation</keyword>
<dbReference type="PROSITE" id="PS50200">
    <property type="entry name" value="RA"/>
    <property type="match status" value="1"/>
</dbReference>
<dbReference type="GO" id="GO:0071944">
    <property type="term" value="C:cell periphery"/>
    <property type="evidence" value="ECO:0007669"/>
    <property type="project" value="UniProtKB-ARBA"/>
</dbReference>
<dbReference type="SUPFAM" id="SSF54236">
    <property type="entry name" value="Ubiquitin-like"/>
    <property type="match status" value="2"/>
</dbReference>
<dbReference type="InterPro" id="IPR038185">
    <property type="entry name" value="MyTH4_dom_sf"/>
</dbReference>
<keyword evidence="8 10" id="KW-0505">Motor protein</keyword>
<feature type="domain" description="MyTH4" evidence="14">
    <location>
        <begin position="1932"/>
        <end position="2117"/>
    </location>
</feature>
<dbReference type="Gene3D" id="1.25.40.530">
    <property type="entry name" value="MyTH4 domain"/>
    <property type="match status" value="2"/>
</dbReference>
<dbReference type="PANTHER" id="PTHR46049">
    <property type="entry name" value="AGAP003327-PA"/>
    <property type="match status" value="1"/>
</dbReference>
<evidence type="ECO:0000256" key="10">
    <source>
        <dbReference type="PROSITE-ProRule" id="PRU00782"/>
    </source>
</evidence>
<feature type="compositionally biased region" description="Basic and acidic residues" evidence="11">
    <location>
        <begin position="800"/>
        <end position="810"/>
    </location>
</feature>
<feature type="domain" description="Ras-associating" evidence="13">
    <location>
        <begin position="1490"/>
        <end position="1608"/>
    </location>
</feature>
<dbReference type="Proteomes" id="UP000828236">
    <property type="component" value="Unassembled WGS sequence"/>
</dbReference>
<dbReference type="InterPro" id="IPR002404">
    <property type="entry name" value="IRS_PTB"/>
</dbReference>
<feature type="domain" description="Myosin motor" evidence="15">
    <location>
        <begin position="15"/>
        <end position="716"/>
    </location>
</feature>
<dbReference type="GO" id="GO:0003774">
    <property type="term" value="F:cytoskeletal motor activity"/>
    <property type="evidence" value="ECO:0007669"/>
    <property type="project" value="UniProtKB-UniRule"/>
</dbReference>
<dbReference type="InterPro" id="IPR000048">
    <property type="entry name" value="IQ_motif_EF-hand-BS"/>
</dbReference>
<dbReference type="Gene3D" id="3.10.20.90">
    <property type="entry name" value="Phosphatidylinositol 3-kinase Catalytic Subunit, Chain A, domain 1"/>
    <property type="match status" value="2"/>
</dbReference>
<proteinExistence type="inferred from homology"/>
<evidence type="ECO:0000313" key="16">
    <source>
        <dbReference type="EMBL" id="KAH7641726.1"/>
    </source>
</evidence>
<evidence type="ECO:0000256" key="7">
    <source>
        <dbReference type="ARBA" id="ARBA00023123"/>
    </source>
</evidence>
<feature type="domain" description="MyTH4" evidence="14">
    <location>
        <begin position="1337"/>
        <end position="1487"/>
    </location>
</feature>
<dbReference type="GO" id="GO:0005096">
    <property type="term" value="F:GTPase activator activity"/>
    <property type="evidence" value="ECO:0007669"/>
    <property type="project" value="UniProtKB-KW"/>
</dbReference>
<feature type="compositionally biased region" description="Polar residues" evidence="11">
    <location>
        <begin position="1119"/>
        <end position="1138"/>
    </location>
</feature>
<dbReference type="PRINTS" id="PR00193">
    <property type="entry name" value="MYOSINHEAVY"/>
</dbReference>
<evidence type="ECO:0000259" key="15">
    <source>
        <dbReference type="PROSITE" id="PS51456"/>
    </source>
</evidence>
<name>A0A9D4NZ76_DERFA</name>
<dbReference type="InterPro" id="IPR019749">
    <property type="entry name" value="Band_41_domain"/>
</dbReference>
<dbReference type="InterPro" id="IPR014352">
    <property type="entry name" value="FERM/acyl-CoA-bd_prot_sf"/>
</dbReference>
<keyword evidence="9 10" id="KW-0009">Actin-binding</keyword>
<dbReference type="GO" id="GO:0005737">
    <property type="term" value="C:cytoplasm"/>
    <property type="evidence" value="ECO:0007669"/>
    <property type="project" value="UniProtKB-SubCell"/>
</dbReference>
<dbReference type="Pfam" id="PF00784">
    <property type="entry name" value="MyTH4"/>
    <property type="match status" value="2"/>
</dbReference>
<dbReference type="InterPro" id="IPR051724">
    <property type="entry name" value="Actin_motor_Myosin"/>
</dbReference>
<feature type="domain" description="FERM" evidence="12">
    <location>
        <begin position="2122"/>
        <end position="2459"/>
    </location>
</feature>
<dbReference type="InterPro" id="IPR011993">
    <property type="entry name" value="PH-like_dom_sf"/>
</dbReference>
<feature type="domain" description="FERM" evidence="12">
    <location>
        <begin position="1492"/>
        <end position="1829"/>
    </location>
</feature>
<evidence type="ECO:0000256" key="6">
    <source>
        <dbReference type="ARBA" id="ARBA00022840"/>
    </source>
</evidence>
<evidence type="ECO:0000256" key="1">
    <source>
        <dbReference type="ARBA" id="ARBA00004496"/>
    </source>
</evidence>
<dbReference type="SUPFAM" id="SSF52540">
    <property type="entry name" value="P-loop containing nucleoside triphosphate hydrolases"/>
    <property type="match status" value="1"/>
</dbReference>
<evidence type="ECO:0000259" key="14">
    <source>
        <dbReference type="PROSITE" id="PS51016"/>
    </source>
</evidence>
<dbReference type="SMART" id="SM00242">
    <property type="entry name" value="MYSc"/>
    <property type="match status" value="1"/>
</dbReference>
<dbReference type="PANTHER" id="PTHR46049:SF5">
    <property type="entry name" value="PLECKSTRIN HOMOLOGY DOMAIN-CONTAINING FAMILY H MEMBER 3"/>
    <property type="match status" value="1"/>
</dbReference>
<dbReference type="SMART" id="SM00295">
    <property type="entry name" value="B41"/>
    <property type="match status" value="2"/>
</dbReference>
<feature type="region of interest" description="Disordered" evidence="11">
    <location>
        <begin position="1894"/>
        <end position="1913"/>
    </location>
</feature>
<evidence type="ECO:0000256" key="3">
    <source>
        <dbReference type="ARBA" id="ARBA00022468"/>
    </source>
</evidence>
<dbReference type="GO" id="GO:0003779">
    <property type="term" value="F:actin binding"/>
    <property type="evidence" value="ECO:0007669"/>
    <property type="project" value="UniProtKB-KW"/>
</dbReference>
<dbReference type="SMART" id="SM00015">
    <property type="entry name" value="IQ"/>
    <property type="match status" value="3"/>
</dbReference>
<feature type="region of interest" description="Disordered" evidence="11">
    <location>
        <begin position="1013"/>
        <end position="1049"/>
    </location>
</feature>
<dbReference type="Pfam" id="PF02174">
    <property type="entry name" value="IRS"/>
    <property type="match status" value="1"/>
</dbReference>
<comment type="similarity">
    <text evidence="2 10">Belongs to the TRAFAC class myosin-kinesin ATPase superfamily. Myosin family.</text>
</comment>
<feature type="compositionally biased region" description="Polar residues" evidence="11">
    <location>
        <begin position="1579"/>
        <end position="1591"/>
    </location>
</feature>
<dbReference type="Gene3D" id="1.20.58.530">
    <property type="match status" value="1"/>
</dbReference>
<dbReference type="GO" id="GO:0009887">
    <property type="term" value="P:animal organ morphogenesis"/>
    <property type="evidence" value="ECO:0007669"/>
    <property type="project" value="UniProtKB-ARBA"/>
</dbReference>
<dbReference type="GO" id="GO:0009888">
    <property type="term" value="P:tissue development"/>
    <property type="evidence" value="ECO:0007669"/>
    <property type="project" value="UniProtKB-ARBA"/>
</dbReference>
<feature type="region of interest" description="Disordered" evidence="11">
    <location>
        <begin position="800"/>
        <end position="823"/>
    </location>
</feature>
<feature type="compositionally biased region" description="Low complexity" evidence="11">
    <location>
        <begin position="1014"/>
        <end position="1023"/>
    </location>
</feature>
<dbReference type="GO" id="GO:0048731">
    <property type="term" value="P:system development"/>
    <property type="evidence" value="ECO:0007669"/>
    <property type="project" value="UniProtKB-ARBA"/>
</dbReference>
<dbReference type="SMART" id="SM00139">
    <property type="entry name" value="MyTH4"/>
    <property type="match status" value="2"/>
</dbReference>
<evidence type="ECO:0000259" key="12">
    <source>
        <dbReference type="PROSITE" id="PS50057"/>
    </source>
</evidence>
<feature type="compositionally biased region" description="Polar residues" evidence="11">
    <location>
        <begin position="1093"/>
        <end position="1106"/>
    </location>
</feature>
<feature type="region of interest" description="Disordered" evidence="11">
    <location>
        <begin position="1251"/>
        <end position="1271"/>
    </location>
</feature>
<dbReference type="InterPro" id="IPR019748">
    <property type="entry name" value="FERM_central"/>
</dbReference>
<dbReference type="EMBL" id="SDOV01000004">
    <property type="protein sequence ID" value="KAH7641726.1"/>
    <property type="molecule type" value="Genomic_DNA"/>
</dbReference>
<dbReference type="SUPFAM" id="SSF47031">
    <property type="entry name" value="Second domain of FERM"/>
    <property type="match status" value="2"/>
</dbReference>
<dbReference type="CDD" id="cd14473">
    <property type="entry name" value="FERM_B-lobe"/>
    <property type="match status" value="2"/>
</dbReference>
<feature type="region of interest" description="Disordered" evidence="11">
    <location>
        <begin position="2479"/>
        <end position="2499"/>
    </location>
</feature>
<dbReference type="Gene3D" id="1.20.120.720">
    <property type="entry name" value="Myosin VI head, motor domain, U50 subdomain"/>
    <property type="match status" value="1"/>
</dbReference>
<feature type="compositionally biased region" description="Low complexity" evidence="11">
    <location>
        <begin position="2481"/>
        <end position="2497"/>
    </location>
</feature>
<evidence type="ECO:0000256" key="9">
    <source>
        <dbReference type="ARBA" id="ARBA00023203"/>
    </source>
</evidence>
<evidence type="ECO:0000256" key="5">
    <source>
        <dbReference type="ARBA" id="ARBA00022741"/>
    </source>
</evidence>
<dbReference type="GO" id="GO:0016459">
    <property type="term" value="C:myosin complex"/>
    <property type="evidence" value="ECO:0007669"/>
    <property type="project" value="UniProtKB-KW"/>
</dbReference>
<keyword evidence="7 10" id="KW-0518">Myosin</keyword>
<evidence type="ECO:0000256" key="2">
    <source>
        <dbReference type="ARBA" id="ARBA00008314"/>
    </source>
</evidence>
<dbReference type="Gene3D" id="1.10.10.820">
    <property type="match status" value="1"/>
</dbReference>
<evidence type="ECO:0000256" key="8">
    <source>
        <dbReference type="ARBA" id="ARBA00023175"/>
    </source>
</evidence>
<dbReference type="PROSITE" id="PS51456">
    <property type="entry name" value="MYOSIN_MOTOR"/>
    <property type="match status" value="1"/>
</dbReference>
<dbReference type="Pfam" id="PF00063">
    <property type="entry name" value="Myosin_head"/>
    <property type="match status" value="1"/>
</dbReference>
<dbReference type="CDD" id="cd17208">
    <property type="entry name" value="FERM_F1_DdMyo7_like"/>
    <property type="match status" value="2"/>
</dbReference>
<reference evidence="16" key="1">
    <citation type="submission" date="2020-06" db="EMBL/GenBank/DDBJ databases">
        <authorList>
            <person name="Ji K."/>
            <person name="Li J."/>
        </authorList>
    </citation>
    <scope>NUCLEOTIDE SEQUENCE</scope>
    <source>
        <strain evidence="16">JKM2019</strain>
        <tissue evidence="16">Whole body</tissue>
    </source>
</reference>
<dbReference type="PROSITE" id="PS51016">
    <property type="entry name" value="MYTH4"/>
    <property type="match status" value="2"/>
</dbReference>
<feature type="region of interest" description="Disordered" evidence="11">
    <location>
        <begin position="1065"/>
        <end position="1138"/>
    </location>
</feature>
<dbReference type="Gene3D" id="6.20.240.20">
    <property type="match status" value="1"/>
</dbReference>
<evidence type="ECO:0000259" key="13">
    <source>
        <dbReference type="PROSITE" id="PS50200"/>
    </source>
</evidence>
<feature type="region of interest" description="Disordered" evidence="11">
    <location>
        <begin position="1570"/>
        <end position="1591"/>
    </location>
</feature>
<feature type="region of interest" description="Disordered" evidence="11">
    <location>
        <begin position="962"/>
        <end position="1000"/>
    </location>
</feature>
<dbReference type="Pfam" id="PF00612">
    <property type="entry name" value="IQ"/>
    <property type="match status" value="2"/>
</dbReference>
<feature type="compositionally biased region" description="Low complexity" evidence="11">
    <location>
        <begin position="1971"/>
        <end position="1987"/>
    </location>
</feature>
<dbReference type="Gene3D" id="3.40.850.10">
    <property type="entry name" value="Kinesin motor domain"/>
    <property type="match status" value="1"/>
</dbReference>
<dbReference type="GO" id="GO:0005524">
    <property type="term" value="F:ATP binding"/>
    <property type="evidence" value="ECO:0007669"/>
    <property type="project" value="UniProtKB-UniRule"/>
</dbReference>
<dbReference type="InterPro" id="IPR035963">
    <property type="entry name" value="FERM_2"/>
</dbReference>
<feature type="region of interest" description="Disordered" evidence="11">
    <location>
        <begin position="1967"/>
        <end position="1988"/>
    </location>
</feature>
<dbReference type="Pfam" id="PF21989">
    <property type="entry name" value="RA_2"/>
    <property type="match status" value="2"/>
</dbReference>
<dbReference type="InterPro" id="IPR000159">
    <property type="entry name" value="RA_dom"/>
</dbReference>
<keyword evidence="4" id="KW-0963">Cytoplasm</keyword>
<dbReference type="FunFam" id="1.10.10.820:FF:000001">
    <property type="entry name" value="Myosin heavy chain"/>
    <property type="match status" value="1"/>
</dbReference>
<dbReference type="Gene3D" id="1.20.5.190">
    <property type="match status" value="1"/>
</dbReference>
<protein>
    <submittedName>
        <fullName evidence="16">Myosin-viia-like protein 1</fullName>
    </submittedName>
</protein>
<dbReference type="GO" id="GO:0007165">
    <property type="term" value="P:signal transduction"/>
    <property type="evidence" value="ECO:0007669"/>
    <property type="project" value="InterPro"/>
</dbReference>
<sequence length="2594" mass="293496">MVCENDEPVGNRSMDGVPDLTLISNIDEIGINENLHVRYNRQQIYTYAGSILIAVNPYEELDIYESEWQQMYCGKRLGDLEPHVFAIAESSYRHLCSDDADQSIVISGESGAGKTESTKFILQYLCSVTSSQSSWVEHQILEANTILEAFGNAKTARNDNSSRFGKFIQVCFDERGQIGGCVVRDYLLERSRIALQSAAERNYHVFYQLVSAARRDQELAKQLQLDDPAIEFVYLNQSGCTSIEGVDDAANFDSLRLAMSVLRVPETMSDGLFAALSAILWLGNLEFEEQAETERCRLTENDELVISTVATLLGVDAYRLTLITLRRQISVRGTVTDIPLSLREARENRHAMAMAIYSRTFAWLVRHINACTLPDQCAKRFIGVLDIFGFENFQYNSFEQLCINYANEKLQRFFNHYVFALEQQIYHDEGISFEHINFTDNTPCVELLEKPPKCVLRLLSEECKIPRGTDSSFVQKLHSEFHQNHQYYVRGDDRRHWNAQFGIKHYAGDVMYQVADFLAKNKDAQQDQFFEIMLDSNNDFIKSIATLQDTTESIYGTIGRAQDGKGSKGRPLVADAFRQQLSALVDLLSATCPWYVRCIKPNLTKSSRAYDVAQVHTQLRYLGMLDIIRIRREGFPAHYKFDVFIARFRCLLLVKSSHHHHHHHHQSHHVPHLKPNSASTRELLNRIRIEPIQWQIGHSKVFLKAGAADELEERRTLLRERMVIRIQSAWRRLICMRLYRCQRSSAIIIQRAFRAMRTRLLYQRQRRAAITIQAFVRGMFAREVARALCHMRAIEAAEKLQRERMERQQSSEENDGTDQQQEQDRMAVEQINGHFLGKRSSTPDELDELERQLRADVERLYCRNNNNNNNNSNYEEILVEETEQVNNTCDTNNNQVDNHTDDELHLKSLKESSVDEDSALESMSSLPPPPPMPLIGQKIGNQPNRSISDQFDQLIQKTELAVDSLDKIQKMNPPKPKPKPNMSAYHHHQQQQQQQQQSSLAEKLKAILIVDETQQQQSDDQQQGKMHHHQPSPSICSVDSAVSDSPATSTSDTLMMVANNDQIVHSNGVDGGISQSNDDRSSTASSSILDNRGSISSSEHTGTNTSQRDDVMSVMSDGAATSNSTSDFENSSPLPGSATFHQQQQVHVPLTIATAVPAPTMVPMATAAAIAQVHHQQIYTQQQQKKLIQPQVLSQQQQPIYNGQNQMTMIPVTTTTIAAQPNQQLHQLTPQQIQAITNSKFITKQIVHQQQRSQMPMTTNGAVSSLNGEPPTEWEKDFELSEYASKHLNRHKRDDYSGALSGSSGQIVRTLNRNKRKGLDVNSAELFLTPIEMITWTSSSTIPTAHVHLAIPQNINLACSIFKELNKYLAGEKKLETEIRFIQSMIGHGIEREELRDEIFIQLVRQSNDNPSKEQTIRCWSLLALATAAFMPNKQLSRYLLTYLRRHLRANNTSIACYAQFCLDNLHVGRLSARRFPPSIAEVKAVTALRSLVCRFHLLDGRTKALDLHPADTASDAVLSLAAKLGLRNIDGWALFEVAPEGERVLRSHDYVADVLTLWELRARSESKSTSSSSSALSNHHQSTTIPNSPSVDSIATNCRFVFKKRLFRNANEIPRDTVEVSLLYAQAVHSVVRLDEFPVSERIALQLAGLQAQVLMGDFVEGRIRSYEDVENYISARVRRAAGHSSMEWAVKIADAHRLHGYGKSSLVAKVWYLSLVMQYPLYGAALFPVQYKGVLAIFGNMPLLLGVHSAAILVVAAADKRVLATYRYSDIETLTIYPTESLLTLKMFKETPDGSNKCLTFETLQKEEIASLVAAYSPQHAAGFTFGMANAMVDVLSTPVANQRPRRLLKMTLEDRLRLHTEVINCRRALVTANIMRKPAAEHQTKWRTTLRRLGRSSKSNSKNNQINLDDDDYSHDEILRNYPRPFWAYIKEPLVSSLLVISDPDLEAAAVTMFEQILSYSGLRNDASQSDNSSTTTNGSSSSNEVEWCMRATQSEQNQIRQAQAILEKCLGGDADILRNEFFLQLIRQTTDHPIPNSRVNIKHWQLLALACSLTQPSDRRVLAYLHAHLRRCALDQITREGQYAQFALRNLQGTLETRGRRLAPSRPEIAATIQCRRVYARVHFLDGHFQAVEFDACAVIAEVLEQIQLKIELRTHAPGYALYQVLGQNGAEQALQPEDKVGDAIAFWERWHDEHLGQVQNGSTAAAGVVRNGGTQEPIHYFIFKKHLQIDNYVDFNDPVERELLYHQTLHNVRNDRFPLTDQEAILLVAIRAQLEFGDSHSNNMMVNNSLSTMIEANTGGLDDMSYNQLIGKTLPERLACRILVKDVRTQHQIQSGMDQQQAKAAFFNLIQSWPLHRATVFEVLQTYTSSWPKTLWLAIDQSGMHLLQPRTRNVLCSCEYRNLVDYTATSNSLMIVANVATAITKTIKYMFITHQALQISQLLRDYTSAVMNANSNRMAVNGGGGPLNRNGSLVMSSQTSSISNASNTTGSTGRRKSVEFDLALRNMSAADKNHPKSVAFSAALNPIPQPRRSLMAQQQQATYDTQMYIQQQQQQQLYQNQQQIQYQMLQQQQRKPRPLIRHANDSDHV</sequence>
<feature type="region of interest" description="Disordered" evidence="11">
    <location>
        <begin position="912"/>
        <end position="931"/>
    </location>
</feature>
<gene>
    <name evidence="16" type="ORF">HUG17_4771</name>
</gene>
<dbReference type="PROSITE" id="PS50096">
    <property type="entry name" value="IQ"/>
    <property type="match status" value="2"/>
</dbReference>
<dbReference type="SUPFAM" id="SSF50729">
    <property type="entry name" value="PH domain-like"/>
    <property type="match status" value="1"/>
</dbReference>
<reference evidence="16" key="2">
    <citation type="journal article" date="2021" name="World Allergy Organ. J.">
        <title>Chromosome-level assembly of Dermatophagoides farinae genome and transcriptome reveals two novel allergens Der f 37 and Der f 39.</title>
        <authorList>
            <person name="Chen J."/>
            <person name="Cai Z."/>
            <person name="Fan D."/>
            <person name="Hu J."/>
            <person name="Hou Y."/>
            <person name="He Y."/>
            <person name="Zhang Z."/>
            <person name="Zhao Z."/>
            <person name="Gao P."/>
            <person name="Hu W."/>
            <person name="Sun J."/>
            <person name="Li J."/>
            <person name="Ji K."/>
        </authorList>
    </citation>
    <scope>NUCLEOTIDE SEQUENCE</scope>
    <source>
        <strain evidence="16">JKM2019</strain>
    </source>
</reference>
<dbReference type="InterPro" id="IPR036961">
    <property type="entry name" value="Kinesin_motor_dom_sf"/>
</dbReference>
<keyword evidence="6 10" id="KW-0067">ATP-binding</keyword>
<feature type="compositionally biased region" description="Polar residues" evidence="11">
    <location>
        <begin position="1251"/>
        <end position="1267"/>
    </location>
</feature>
<dbReference type="InterPro" id="IPR027417">
    <property type="entry name" value="P-loop_NTPase"/>
</dbReference>
<comment type="subcellular location">
    <subcellularLocation>
        <location evidence="1">Cytoplasm</location>
    </subcellularLocation>
</comment>
<evidence type="ECO:0000256" key="11">
    <source>
        <dbReference type="SAM" id="MobiDB-lite"/>
    </source>
</evidence>
<comment type="caution">
    <text evidence="16">The sequence shown here is derived from an EMBL/GenBank/DDBJ whole genome shotgun (WGS) entry which is preliminary data.</text>
</comment>
<keyword evidence="5 10" id="KW-0547">Nucleotide-binding</keyword>
<dbReference type="PROSITE" id="PS50057">
    <property type="entry name" value="FERM_3"/>
    <property type="match status" value="2"/>
</dbReference>
<organism evidence="16">
    <name type="scientific">Dermatophagoides farinae</name>
    <name type="common">American house dust mite</name>
    <dbReference type="NCBI Taxonomy" id="6954"/>
    <lineage>
        <taxon>Eukaryota</taxon>
        <taxon>Metazoa</taxon>
        <taxon>Ecdysozoa</taxon>
        <taxon>Arthropoda</taxon>
        <taxon>Chelicerata</taxon>
        <taxon>Arachnida</taxon>
        <taxon>Acari</taxon>
        <taxon>Acariformes</taxon>
        <taxon>Sarcoptiformes</taxon>
        <taxon>Astigmata</taxon>
        <taxon>Psoroptidia</taxon>
        <taxon>Analgoidea</taxon>
        <taxon>Pyroglyphidae</taxon>
        <taxon>Dermatophagoidinae</taxon>
        <taxon>Dermatophagoides</taxon>
    </lineage>
</organism>
<accession>A0A9D4NZ76</accession>
<feature type="region of interest" description="Actin-binding" evidence="10">
    <location>
        <begin position="581"/>
        <end position="603"/>
    </location>
</feature>
<feature type="compositionally biased region" description="Polar residues" evidence="11">
    <location>
        <begin position="1031"/>
        <end position="1049"/>
    </location>
</feature>
<evidence type="ECO:0000256" key="4">
    <source>
        <dbReference type="ARBA" id="ARBA00022490"/>
    </source>
</evidence>